<dbReference type="Proteomes" id="UP000267821">
    <property type="component" value="Unassembled WGS sequence"/>
</dbReference>
<accession>A0A3N4LAN1</accession>
<protein>
    <submittedName>
        <fullName evidence="2">Uncharacterized protein</fullName>
    </submittedName>
</protein>
<feature type="compositionally biased region" description="Low complexity" evidence="1">
    <location>
        <begin position="302"/>
        <end position="315"/>
    </location>
</feature>
<sequence length="660" mass="72725">MITTDSHSDPDEPSTRDDSMHEANRLSPGVKYFVTRNPRNDSPPGKRSNVGAIATELLRALEKVTTLKGMYEYLIKYPHVSFSNHISIIEFLLNRIIASKLQMKSDRKLLFERYITFCAAPKMHRRFKSLGFTSFLRALKGLSATRIQTSVAYHMQKWNITSTTLTTKNEAHEELIPAILYFADFESPESKCPYLWEQYEKNGTGADVVYTAESASEFHELLIYSLEKAADAIAEFTNTNRAGNLLAHDDDLLTVVEKWMRVHVEALDGDITELMRNPLCLSNQSPPPPTWAQAGDPTIKPLDNLNDKGNNLDANTNLPAQEDEDNDGGLSDTAIEISAAQAVSRAGQQSLWLAVSFQHAIGSICQEQALPENPLSLSLFNPPVAKMPSTEMESWEDVVTSLFPTADISSATRQEDDVDIEARIEIDNAPNITAEKVIETLEAYGKDHGGKSTLFLPDRASTIKFRGVYHAESILATMAYLNSSITSSITSSNHPEALDIHAFKNTYRTIGVSKRCCPICTKLLSLLTHTHRNGLISLEPLTVLCSHPNIYPTSLPPLVPSDVAEHLVQWLEGLLKDELVKLVKKKRRSIGDSVESATSQDSKGESPKKQKGGAVEAVVEAGGKVTTPGGLRKFVKWGGKGMKIGQVGERGQGQGHKNGE</sequence>
<gene>
    <name evidence="2" type="ORF">L211DRAFT_870964</name>
</gene>
<feature type="region of interest" description="Disordered" evidence="1">
    <location>
        <begin position="282"/>
        <end position="331"/>
    </location>
</feature>
<dbReference type="OrthoDB" id="5371734at2759"/>
<feature type="region of interest" description="Disordered" evidence="1">
    <location>
        <begin position="1"/>
        <end position="28"/>
    </location>
</feature>
<name>A0A3N4LAN1_9PEZI</name>
<dbReference type="InParanoid" id="A0A3N4LAN1"/>
<evidence type="ECO:0000313" key="3">
    <source>
        <dbReference type="Proteomes" id="UP000267821"/>
    </source>
</evidence>
<dbReference type="EMBL" id="ML121581">
    <property type="protein sequence ID" value="RPB19920.1"/>
    <property type="molecule type" value="Genomic_DNA"/>
</dbReference>
<proteinExistence type="predicted"/>
<reference evidence="2 3" key="1">
    <citation type="journal article" date="2018" name="Nat. Ecol. Evol.">
        <title>Pezizomycetes genomes reveal the molecular basis of ectomycorrhizal truffle lifestyle.</title>
        <authorList>
            <person name="Murat C."/>
            <person name="Payen T."/>
            <person name="Noel B."/>
            <person name="Kuo A."/>
            <person name="Morin E."/>
            <person name="Chen J."/>
            <person name="Kohler A."/>
            <person name="Krizsan K."/>
            <person name="Balestrini R."/>
            <person name="Da Silva C."/>
            <person name="Montanini B."/>
            <person name="Hainaut M."/>
            <person name="Levati E."/>
            <person name="Barry K.W."/>
            <person name="Belfiori B."/>
            <person name="Cichocki N."/>
            <person name="Clum A."/>
            <person name="Dockter R.B."/>
            <person name="Fauchery L."/>
            <person name="Guy J."/>
            <person name="Iotti M."/>
            <person name="Le Tacon F."/>
            <person name="Lindquist E.A."/>
            <person name="Lipzen A."/>
            <person name="Malagnac F."/>
            <person name="Mello A."/>
            <person name="Molinier V."/>
            <person name="Miyauchi S."/>
            <person name="Poulain J."/>
            <person name="Riccioni C."/>
            <person name="Rubini A."/>
            <person name="Sitrit Y."/>
            <person name="Splivallo R."/>
            <person name="Traeger S."/>
            <person name="Wang M."/>
            <person name="Zifcakova L."/>
            <person name="Wipf D."/>
            <person name="Zambonelli A."/>
            <person name="Paolocci F."/>
            <person name="Nowrousian M."/>
            <person name="Ottonello S."/>
            <person name="Baldrian P."/>
            <person name="Spatafora J.W."/>
            <person name="Henrissat B."/>
            <person name="Nagy L.G."/>
            <person name="Aury J.M."/>
            <person name="Wincker P."/>
            <person name="Grigoriev I.V."/>
            <person name="Bonfante P."/>
            <person name="Martin F.M."/>
        </authorList>
    </citation>
    <scope>NUCLEOTIDE SEQUENCE [LARGE SCALE GENOMIC DNA]</scope>
    <source>
        <strain evidence="2 3">ATCC MYA-4762</strain>
    </source>
</reference>
<evidence type="ECO:0000313" key="2">
    <source>
        <dbReference type="EMBL" id="RPB19920.1"/>
    </source>
</evidence>
<organism evidence="2 3">
    <name type="scientific">Terfezia boudieri ATCC MYA-4762</name>
    <dbReference type="NCBI Taxonomy" id="1051890"/>
    <lineage>
        <taxon>Eukaryota</taxon>
        <taxon>Fungi</taxon>
        <taxon>Dikarya</taxon>
        <taxon>Ascomycota</taxon>
        <taxon>Pezizomycotina</taxon>
        <taxon>Pezizomycetes</taxon>
        <taxon>Pezizales</taxon>
        <taxon>Pezizaceae</taxon>
        <taxon>Terfezia</taxon>
    </lineage>
</organism>
<keyword evidence="3" id="KW-1185">Reference proteome</keyword>
<evidence type="ECO:0000256" key="1">
    <source>
        <dbReference type="SAM" id="MobiDB-lite"/>
    </source>
</evidence>
<feature type="compositionally biased region" description="Basic and acidic residues" evidence="1">
    <location>
        <begin position="1"/>
        <end position="24"/>
    </location>
</feature>
<feature type="compositionally biased region" description="Low complexity" evidence="1">
    <location>
        <begin position="612"/>
        <end position="621"/>
    </location>
</feature>
<dbReference type="AlphaFoldDB" id="A0A3N4LAN1"/>
<feature type="region of interest" description="Disordered" evidence="1">
    <location>
        <begin position="591"/>
        <end position="621"/>
    </location>
</feature>